<evidence type="ECO:0000256" key="3">
    <source>
        <dbReference type="ARBA" id="ARBA00022630"/>
    </source>
</evidence>
<keyword evidence="5" id="KW-0560">Oxidoreductase</keyword>
<dbReference type="EMBL" id="JBHSPB010000006">
    <property type="protein sequence ID" value="MFC5720785.1"/>
    <property type="molecule type" value="Genomic_DNA"/>
</dbReference>
<dbReference type="InterPro" id="IPR006094">
    <property type="entry name" value="Oxid_FAD_bind_N"/>
</dbReference>
<comment type="cofactor">
    <cofactor evidence="1">
        <name>FAD</name>
        <dbReference type="ChEBI" id="CHEBI:57692"/>
    </cofactor>
</comment>
<evidence type="ECO:0000256" key="2">
    <source>
        <dbReference type="ARBA" id="ARBA00005466"/>
    </source>
</evidence>
<dbReference type="PANTHER" id="PTHR42973">
    <property type="entry name" value="BINDING OXIDOREDUCTASE, PUTATIVE (AFU_ORTHOLOGUE AFUA_1G17690)-RELATED"/>
    <property type="match status" value="1"/>
</dbReference>
<keyword evidence="8" id="KW-1185">Reference proteome</keyword>
<feature type="domain" description="FAD-binding PCMH-type" evidence="6">
    <location>
        <begin position="67"/>
        <end position="247"/>
    </location>
</feature>
<dbReference type="PROSITE" id="PS51318">
    <property type="entry name" value="TAT"/>
    <property type="match status" value="1"/>
</dbReference>
<sequence>MDRSLDRRTLLATGGAMAAGLSGALGPGQAVAATGETAAGAVEFGPVTVRPDDPRYDSLLRGNNFRFVGHPDEIRVVSSTEQVVRAVADAVRSGRRIAARSGGHCYENFTADPAVKMLLDLSPMDAVGWDPRRRAFAVQPGATLGHVYRTLFKGWGVTIPAGGCPEVGAGGHFAGGGYGPLSRRYGSVVDHLYGVEVVVVDEDGTARAVVATREEDDPHRDLWWAHTGGGGGNFGVVTRYWLRSPGVTGDDPSRLLPPSPRQMLLGGAVWPWQDLTPQTFTRLVRNFGTWHEHNSAPGSPNAPLYGLLFLPHRSAGQVTMVVQIDAGVPNADGMLTDFVAAVTAGTGTKPAVVRTTLPWVHELTWPGNGEPGNVYTRRYKMKAAYLRRSFTERHIGAIHRHLTNDTGNPDSGVLLVGYGGQVRAVPPGATATAQRDSVLKAVYHTVWENASEDATRLAWIRDLYRDVYAATGGVPVPDEVSDGSYINYPDTDLADPAWNTSGVPWHTLYYKDNYPRLQQVKARWDPRDVFRHALAVEQPSRR</sequence>
<dbReference type="InterPro" id="IPR016166">
    <property type="entry name" value="FAD-bd_PCMH"/>
</dbReference>
<dbReference type="PANTHER" id="PTHR42973:SF39">
    <property type="entry name" value="FAD-BINDING PCMH-TYPE DOMAIN-CONTAINING PROTEIN"/>
    <property type="match status" value="1"/>
</dbReference>
<evidence type="ECO:0000256" key="5">
    <source>
        <dbReference type="ARBA" id="ARBA00023002"/>
    </source>
</evidence>
<comment type="caution">
    <text evidence="7">The sequence shown here is derived from an EMBL/GenBank/DDBJ whole genome shotgun (WGS) entry which is preliminary data.</text>
</comment>
<evidence type="ECO:0000259" key="6">
    <source>
        <dbReference type="PROSITE" id="PS51387"/>
    </source>
</evidence>
<dbReference type="InterPro" id="IPR050416">
    <property type="entry name" value="FAD-linked_Oxidoreductase"/>
</dbReference>
<dbReference type="Gene3D" id="3.30.465.10">
    <property type="match status" value="1"/>
</dbReference>
<protein>
    <submittedName>
        <fullName evidence="7">FAD-binding oxidoreductase</fullName>
    </submittedName>
</protein>
<name>A0ABW0YW69_9ACTN</name>
<dbReference type="Proteomes" id="UP001596083">
    <property type="component" value="Unassembled WGS sequence"/>
</dbReference>
<dbReference type="InterPro" id="IPR016169">
    <property type="entry name" value="FAD-bd_PCMH_sub2"/>
</dbReference>
<evidence type="ECO:0000313" key="7">
    <source>
        <dbReference type="EMBL" id="MFC5720785.1"/>
    </source>
</evidence>
<keyword evidence="3" id="KW-0285">Flavoprotein</keyword>
<dbReference type="InterPro" id="IPR006311">
    <property type="entry name" value="TAT_signal"/>
</dbReference>
<dbReference type="InterPro" id="IPR012951">
    <property type="entry name" value="BBE"/>
</dbReference>
<evidence type="ECO:0000313" key="8">
    <source>
        <dbReference type="Proteomes" id="UP001596083"/>
    </source>
</evidence>
<dbReference type="Pfam" id="PF08031">
    <property type="entry name" value="BBE"/>
    <property type="match status" value="1"/>
</dbReference>
<accession>A0ABW0YW69</accession>
<keyword evidence="4" id="KW-0274">FAD</keyword>
<dbReference type="RefSeq" id="WP_390315970.1">
    <property type="nucleotide sequence ID" value="NZ_JBHSPB010000006.1"/>
</dbReference>
<dbReference type="Gene3D" id="3.40.462.20">
    <property type="match status" value="1"/>
</dbReference>
<dbReference type="Pfam" id="PF01565">
    <property type="entry name" value="FAD_binding_4"/>
    <property type="match status" value="1"/>
</dbReference>
<comment type="similarity">
    <text evidence="2">Belongs to the oxygen-dependent FAD-linked oxidoreductase family.</text>
</comment>
<dbReference type="InterPro" id="IPR036318">
    <property type="entry name" value="FAD-bd_PCMH-like_sf"/>
</dbReference>
<gene>
    <name evidence="7" type="ORF">ACFP1Z_11475</name>
</gene>
<reference evidence="8" key="1">
    <citation type="journal article" date="2019" name="Int. J. Syst. Evol. Microbiol.">
        <title>The Global Catalogue of Microorganisms (GCM) 10K type strain sequencing project: providing services to taxonomists for standard genome sequencing and annotation.</title>
        <authorList>
            <consortium name="The Broad Institute Genomics Platform"/>
            <consortium name="The Broad Institute Genome Sequencing Center for Infectious Disease"/>
            <person name="Wu L."/>
            <person name="Ma J."/>
        </authorList>
    </citation>
    <scope>NUCLEOTIDE SEQUENCE [LARGE SCALE GENOMIC DNA]</scope>
    <source>
        <strain evidence="8">CGMCC 4.7304</strain>
    </source>
</reference>
<evidence type="ECO:0000256" key="1">
    <source>
        <dbReference type="ARBA" id="ARBA00001974"/>
    </source>
</evidence>
<proteinExistence type="inferred from homology"/>
<evidence type="ECO:0000256" key="4">
    <source>
        <dbReference type="ARBA" id="ARBA00022827"/>
    </source>
</evidence>
<dbReference type="SUPFAM" id="SSF56176">
    <property type="entry name" value="FAD-binding/transporter-associated domain-like"/>
    <property type="match status" value="1"/>
</dbReference>
<dbReference type="PROSITE" id="PS51387">
    <property type="entry name" value="FAD_PCMH"/>
    <property type="match status" value="1"/>
</dbReference>
<organism evidence="7 8">
    <name type="scientific">Streptomyces gamaensis</name>
    <dbReference type="NCBI Taxonomy" id="1763542"/>
    <lineage>
        <taxon>Bacteria</taxon>
        <taxon>Bacillati</taxon>
        <taxon>Actinomycetota</taxon>
        <taxon>Actinomycetes</taxon>
        <taxon>Kitasatosporales</taxon>
        <taxon>Streptomycetaceae</taxon>
        <taxon>Streptomyces</taxon>
    </lineage>
</organism>